<dbReference type="OrthoDB" id="10251741at2759"/>
<dbReference type="InterPro" id="IPR001680">
    <property type="entry name" value="WD40_rpt"/>
</dbReference>
<dbReference type="Gene3D" id="2.130.10.10">
    <property type="entry name" value="YVTN repeat-like/Quinoprotein amine dehydrogenase"/>
    <property type="match status" value="2"/>
</dbReference>
<dbReference type="Pfam" id="PF12894">
    <property type="entry name" value="ANAPC4_WD40"/>
    <property type="match status" value="1"/>
</dbReference>
<evidence type="ECO:0000313" key="4">
    <source>
        <dbReference type="Proteomes" id="UP000225706"/>
    </source>
</evidence>
<feature type="repeat" description="WD" evidence="1">
    <location>
        <begin position="184"/>
        <end position="219"/>
    </location>
</feature>
<organism evidence="3 4">
    <name type="scientific">Stylophora pistillata</name>
    <name type="common">Smooth cauliflower coral</name>
    <dbReference type="NCBI Taxonomy" id="50429"/>
    <lineage>
        <taxon>Eukaryota</taxon>
        <taxon>Metazoa</taxon>
        <taxon>Cnidaria</taxon>
        <taxon>Anthozoa</taxon>
        <taxon>Hexacorallia</taxon>
        <taxon>Scleractinia</taxon>
        <taxon>Astrocoeniina</taxon>
        <taxon>Pocilloporidae</taxon>
        <taxon>Stylophora</taxon>
    </lineage>
</organism>
<dbReference type="SUPFAM" id="SSF50978">
    <property type="entry name" value="WD40 repeat-like"/>
    <property type="match status" value="1"/>
</dbReference>
<feature type="domain" description="Anaphase-promoting complex subunit 4-like WD40" evidence="2">
    <location>
        <begin position="40"/>
        <end position="98"/>
    </location>
</feature>
<evidence type="ECO:0000256" key="1">
    <source>
        <dbReference type="PROSITE-ProRule" id="PRU00221"/>
    </source>
</evidence>
<dbReference type="InterPro" id="IPR024977">
    <property type="entry name" value="Apc4-like_WD40_dom"/>
</dbReference>
<dbReference type="PROSITE" id="PS50082">
    <property type="entry name" value="WD_REPEATS_2"/>
    <property type="match status" value="1"/>
</dbReference>
<evidence type="ECO:0000259" key="2">
    <source>
        <dbReference type="Pfam" id="PF12894"/>
    </source>
</evidence>
<dbReference type="Proteomes" id="UP000225706">
    <property type="component" value="Unassembled WGS sequence"/>
</dbReference>
<keyword evidence="4" id="KW-1185">Reference proteome</keyword>
<proteinExistence type="predicted"/>
<accession>A0A2B4RQA8</accession>
<dbReference type="STRING" id="50429.A0A2B4RQA8"/>
<reference evidence="4" key="1">
    <citation type="journal article" date="2017" name="bioRxiv">
        <title>Comparative analysis of the genomes of Stylophora pistillata and Acropora digitifera provides evidence for extensive differences between species of corals.</title>
        <authorList>
            <person name="Voolstra C.R."/>
            <person name="Li Y."/>
            <person name="Liew Y.J."/>
            <person name="Baumgarten S."/>
            <person name="Zoccola D."/>
            <person name="Flot J.-F."/>
            <person name="Tambutte S."/>
            <person name="Allemand D."/>
            <person name="Aranda M."/>
        </authorList>
    </citation>
    <scope>NUCLEOTIDE SEQUENCE [LARGE SCALE GENOMIC DNA]</scope>
</reference>
<protein>
    <submittedName>
        <fullName evidence="3">Putative WD repeat-containing protein alr2800</fullName>
    </submittedName>
</protein>
<comment type="caution">
    <text evidence="3">The sequence shown here is derived from an EMBL/GenBank/DDBJ whole genome shotgun (WGS) entry which is preliminary data.</text>
</comment>
<dbReference type="AlphaFoldDB" id="A0A2B4RQA8"/>
<name>A0A2B4RQA8_STYPI</name>
<gene>
    <name evidence="3" type="ORF">AWC38_SpisGene16250</name>
</gene>
<sequence>MHLVQAPPSTLSTPRDTVIGPVPTMAPTAEGNLKIMNILEANSEVMCCRFNPEGGLLAVGLANGVTKVYAPDSGHCVYNLSDQDTFDNHLPVTCLRWRPTLEGDTHRNLLLATYADGKVKIWHTSTSTCLVTLTEVSRQILACSYSPSGGRFVTAGSDTKLNVYDERTKQIICTLQPSSSHLVMDGHMSRVFSVQFTPGQDHEFLSGGWDDTVQFWDTRVDAKHSVRKIFGPHICGDALDIQSLSVSSTSRQILTGSWRKDKTLQIWDHGSGKLIKDVPSDYNGSMLYCVQWQGPDSIIAGGSDNNMMRCVDQGTYHTTGRLVDLPRSVYTVDFERHSHHPIIAAGTSNFVYLAKRT</sequence>
<dbReference type="PANTHER" id="PTHR47822">
    <property type="entry name" value="CARBOHYDRATE BINDING DOMAIN CONTAINING PROTEIN"/>
    <property type="match status" value="1"/>
</dbReference>
<dbReference type="Pfam" id="PF00400">
    <property type="entry name" value="WD40"/>
    <property type="match status" value="3"/>
</dbReference>
<evidence type="ECO:0000313" key="3">
    <source>
        <dbReference type="EMBL" id="PFX19356.1"/>
    </source>
</evidence>
<dbReference type="SMART" id="SM00320">
    <property type="entry name" value="WD40"/>
    <property type="match status" value="6"/>
</dbReference>
<dbReference type="InterPro" id="IPR036322">
    <property type="entry name" value="WD40_repeat_dom_sf"/>
</dbReference>
<keyword evidence="1" id="KW-0853">WD repeat</keyword>
<dbReference type="EMBL" id="LSMT01000365">
    <property type="protein sequence ID" value="PFX19356.1"/>
    <property type="molecule type" value="Genomic_DNA"/>
</dbReference>
<dbReference type="PROSITE" id="PS50294">
    <property type="entry name" value="WD_REPEATS_REGION"/>
    <property type="match status" value="1"/>
</dbReference>
<dbReference type="InterPro" id="IPR015943">
    <property type="entry name" value="WD40/YVTN_repeat-like_dom_sf"/>
</dbReference>
<dbReference type="PANTHER" id="PTHR47822:SF2">
    <property type="entry name" value="F-BOX AND WD-40 DOMAIN PROTEIN 7"/>
    <property type="match status" value="1"/>
</dbReference>